<dbReference type="GO" id="GO:0005634">
    <property type="term" value="C:nucleus"/>
    <property type="evidence" value="ECO:0007669"/>
    <property type="project" value="UniProtKB-SubCell"/>
</dbReference>
<dbReference type="GO" id="GO:0010629">
    <property type="term" value="P:negative regulation of gene expression"/>
    <property type="evidence" value="ECO:0007669"/>
    <property type="project" value="TreeGrafter"/>
</dbReference>
<evidence type="ECO:0000313" key="11">
    <source>
        <dbReference type="Proteomes" id="UP000694395"/>
    </source>
</evidence>
<evidence type="ECO:0000256" key="3">
    <source>
        <dbReference type="ARBA" id="ARBA00022679"/>
    </source>
</evidence>
<dbReference type="GO" id="GO:0003950">
    <property type="term" value="F:NAD+ poly-ADP-ribosyltransferase activity"/>
    <property type="evidence" value="ECO:0007669"/>
    <property type="project" value="UniProtKB-UniRule"/>
</dbReference>
<evidence type="ECO:0000256" key="6">
    <source>
        <dbReference type="ARBA" id="ARBA00024347"/>
    </source>
</evidence>
<feature type="domain" description="PARP catalytic" evidence="8">
    <location>
        <begin position="282"/>
        <end position="478"/>
    </location>
</feature>
<name>A0A8C7PZC5_ONCMY</name>
<evidence type="ECO:0000256" key="1">
    <source>
        <dbReference type="ARBA" id="ARBA00004123"/>
    </source>
</evidence>
<reference evidence="10" key="3">
    <citation type="submission" date="2025-09" db="UniProtKB">
        <authorList>
            <consortium name="Ensembl"/>
        </authorList>
    </citation>
    <scope>IDENTIFICATION</scope>
</reference>
<dbReference type="InterPro" id="IPR052056">
    <property type="entry name" value="Mono-ARTD/PARP"/>
</dbReference>
<organism evidence="10 11">
    <name type="scientific">Oncorhynchus mykiss</name>
    <name type="common">Rainbow trout</name>
    <name type="synonym">Salmo gairdneri</name>
    <dbReference type="NCBI Taxonomy" id="8022"/>
    <lineage>
        <taxon>Eukaryota</taxon>
        <taxon>Metazoa</taxon>
        <taxon>Chordata</taxon>
        <taxon>Craniata</taxon>
        <taxon>Vertebrata</taxon>
        <taxon>Euteleostomi</taxon>
        <taxon>Actinopterygii</taxon>
        <taxon>Neopterygii</taxon>
        <taxon>Teleostei</taxon>
        <taxon>Protacanthopterygii</taxon>
        <taxon>Salmoniformes</taxon>
        <taxon>Salmonidae</taxon>
        <taxon>Salmoninae</taxon>
        <taxon>Oncorhynchus</taxon>
    </lineage>
</organism>
<dbReference type="InterPro" id="IPR002589">
    <property type="entry name" value="Macro_dom"/>
</dbReference>
<keyword evidence="5" id="KW-0539">Nucleus</keyword>
<dbReference type="GeneTree" id="ENSGT00940000154311"/>
<dbReference type="SUPFAM" id="SSF56399">
    <property type="entry name" value="ADP-ribosylation"/>
    <property type="match status" value="1"/>
</dbReference>
<dbReference type="CDD" id="cd01439">
    <property type="entry name" value="TCCD_inducible_PARP_like"/>
    <property type="match status" value="1"/>
</dbReference>
<dbReference type="PROSITE" id="PS51059">
    <property type="entry name" value="PARP_CATALYTIC"/>
    <property type="match status" value="1"/>
</dbReference>
<dbReference type="Gene3D" id="3.90.228.10">
    <property type="match status" value="1"/>
</dbReference>
<dbReference type="InterPro" id="IPR043472">
    <property type="entry name" value="Macro_dom-like"/>
</dbReference>
<dbReference type="GO" id="GO:0003714">
    <property type="term" value="F:transcription corepressor activity"/>
    <property type="evidence" value="ECO:0007669"/>
    <property type="project" value="TreeGrafter"/>
</dbReference>
<reference evidence="10" key="2">
    <citation type="submission" date="2025-08" db="UniProtKB">
        <authorList>
            <consortium name="Ensembl"/>
        </authorList>
    </citation>
    <scope>IDENTIFICATION</scope>
</reference>
<dbReference type="PROSITE" id="PS51154">
    <property type="entry name" value="MACRO"/>
    <property type="match status" value="1"/>
</dbReference>
<evidence type="ECO:0000256" key="2">
    <source>
        <dbReference type="ARBA" id="ARBA00022676"/>
    </source>
</evidence>
<dbReference type="PANTHER" id="PTHR14453">
    <property type="entry name" value="PARP/ZINC FINGER CCCH TYPE DOMAIN CONTAINING PROTEIN"/>
    <property type="match status" value="1"/>
</dbReference>
<keyword evidence="2 7" id="KW-0328">Glycosyltransferase</keyword>
<dbReference type="Proteomes" id="UP000694395">
    <property type="component" value="Chromosome 9"/>
</dbReference>
<proteinExistence type="inferred from homology"/>
<evidence type="ECO:0000256" key="5">
    <source>
        <dbReference type="ARBA" id="ARBA00023242"/>
    </source>
</evidence>
<feature type="domain" description="Macro" evidence="9">
    <location>
        <begin position="57"/>
        <end position="328"/>
    </location>
</feature>
<protein>
    <recommendedName>
        <fullName evidence="7">Poly [ADP-ribose] polymerase</fullName>
        <shortName evidence="7">PARP</shortName>
        <ecNumber evidence="7">2.4.2.-</ecNumber>
    </recommendedName>
</protein>
<dbReference type="EC" id="2.4.2.-" evidence="7"/>
<keyword evidence="3 7" id="KW-0808">Transferase</keyword>
<dbReference type="Pfam" id="PF00644">
    <property type="entry name" value="PARP"/>
    <property type="match status" value="1"/>
</dbReference>
<keyword evidence="11" id="KW-1185">Reference proteome</keyword>
<dbReference type="FunFam" id="3.90.228.10:FF:000008">
    <property type="entry name" value="Poly [ADP-ribose] polymerase"/>
    <property type="match status" value="1"/>
</dbReference>
<comment type="similarity">
    <text evidence="6">Belongs to the ARTD/PARP family.</text>
</comment>
<reference evidence="10" key="1">
    <citation type="submission" date="2020-07" db="EMBL/GenBank/DDBJ databases">
        <title>A long reads based de novo assembly of the rainbow trout Arlee double haploid line genome.</title>
        <authorList>
            <person name="Gao G."/>
            <person name="Palti Y."/>
        </authorList>
    </citation>
    <scope>NUCLEOTIDE SEQUENCE [LARGE SCALE GENOMIC DNA]</scope>
</reference>
<keyword evidence="4 7" id="KW-0520">NAD</keyword>
<dbReference type="GO" id="GO:0005737">
    <property type="term" value="C:cytoplasm"/>
    <property type="evidence" value="ECO:0007669"/>
    <property type="project" value="TreeGrafter"/>
</dbReference>
<sequence length="478" mass="51046">CGGRAGGHRAPSVQELREEIGAFLMGRSSVRVMRHHQQNQDGMVSEAGTGLIREEMVAATSYRLRLGLQVVVCQGDITKEQADALVNAANEDLDHAGGVAAALSRAGGPEVQRASRDLVRQIGRVPTGTVVETTGGNLPCKMLLHAVGPVGAPYMPGGAGGSWQRAGRDITKERADALVNAANEDLDHAGGVAAALSRAGGPEVQQASRDLVRQIGRVPTGTVVETTGGKLPCKILLHAVGPVGGSVGGNELPLLEKTVKAVLDLAETLELQTLAIPVFLELPSHWDDMAAGETQKRVLLLPTSSEYQAVAQAFQSTTATQVAIHKIERVQNVFLWQAYALCEQRIRAKNGAAAVGVRKLYHGTAAKTCDAIESNGFDRSYANSKAYGVGVYFAVNASYSAHPRYSPPDGSGHRRMYVARVLTGRYTRGDPSMKFTPCRSPTDSADCYDSLVDNLQTPSMFVIFHDDQAYPEYLITFI</sequence>
<dbReference type="GO" id="GO:0070212">
    <property type="term" value="P:protein poly-ADP-ribosylation"/>
    <property type="evidence" value="ECO:0007669"/>
    <property type="project" value="TreeGrafter"/>
</dbReference>
<evidence type="ECO:0000259" key="8">
    <source>
        <dbReference type="PROSITE" id="PS51059"/>
    </source>
</evidence>
<dbReference type="SMART" id="SM00506">
    <property type="entry name" value="A1pp"/>
    <property type="match status" value="2"/>
</dbReference>
<evidence type="ECO:0000259" key="9">
    <source>
        <dbReference type="PROSITE" id="PS51154"/>
    </source>
</evidence>
<evidence type="ECO:0000256" key="4">
    <source>
        <dbReference type="ARBA" id="ARBA00023027"/>
    </source>
</evidence>
<dbReference type="Ensembl" id="ENSOMYT00000032396.2">
    <property type="protein sequence ID" value="ENSOMYP00000029700.2"/>
    <property type="gene ID" value="ENSOMYG00000013873.2"/>
</dbReference>
<dbReference type="InterPro" id="IPR012317">
    <property type="entry name" value="Poly(ADP-ribose)pol_cat_dom"/>
</dbReference>
<dbReference type="Gene3D" id="3.40.220.10">
    <property type="entry name" value="Leucine Aminopeptidase, subunit E, domain 1"/>
    <property type="match status" value="2"/>
</dbReference>
<dbReference type="SUPFAM" id="SSF52949">
    <property type="entry name" value="Macro domain-like"/>
    <property type="match status" value="2"/>
</dbReference>
<comment type="subcellular location">
    <subcellularLocation>
        <location evidence="1">Nucleus</location>
    </subcellularLocation>
</comment>
<evidence type="ECO:0000256" key="7">
    <source>
        <dbReference type="RuleBase" id="RU362114"/>
    </source>
</evidence>
<dbReference type="PANTHER" id="PTHR14453:SF107">
    <property type="entry name" value="POLY [ADP-RIBOSE] POLYMERASE"/>
    <property type="match status" value="1"/>
</dbReference>
<dbReference type="GO" id="GO:0044389">
    <property type="term" value="F:ubiquitin-like protein ligase binding"/>
    <property type="evidence" value="ECO:0007669"/>
    <property type="project" value="TreeGrafter"/>
</dbReference>
<evidence type="ECO:0000313" key="10">
    <source>
        <dbReference type="Ensembl" id="ENSOMYP00000029700.2"/>
    </source>
</evidence>
<dbReference type="AlphaFoldDB" id="A0A8C7PZC5"/>
<dbReference type="GO" id="GO:0060335">
    <property type="term" value="P:positive regulation of type II interferon-mediated signaling pathway"/>
    <property type="evidence" value="ECO:0007669"/>
    <property type="project" value="TreeGrafter"/>
</dbReference>
<accession>A0A8C7PZC5</accession>
<dbReference type="GO" id="GO:1990404">
    <property type="term" value="F:NAD+-protein mono-ADP-ribosyltransferase activity"/>
    <property type="evidence" value="ECO:0007669"/>
    <property type="project" value="TreeGrafter"/>
</dbReference>
<dbReference type="Pfam" id="PF01661">
    <property type="entry name" value="Macro"/>
    <property type="match status" value="2"/>
</dbReference>